<keyword evidence="1" id="KW-0472">Membrane</keyword>
<protein>
    <submittedName>
        <fullName evidence="2">Membrane protein, suppressor for copper-sensitivity A</fullName>
    </submittedName>
</protein>
<keyword evidence="1" id="KW-1133">Transmembrane helix</keyword>
<dbReference type="EMBL" id="AQGQ01000016">
    <property type="protein sequence ID" value="EOD56247.1"/>
    <property type="molecule type" value="Genomic_DNA"/>
</dbReference>
<name>R1F953_9GAMM</name>
<reference evidence="2 3" key="1">
    <citation type="journal article" date="2013" name="Genome Announc.">
        <title>Draft Genome Sequence of Aeromonas molluscorum Strain 848TT, Isolated from Bivalve Molluscs.</title>
        <authorList>
            <person name="Spataro N."/>
            <person name="Farfan M."/>
            <person name="Albarral V."/>
            <person name="Sanglas A."/>
            <person name="Loren J.G."/>
            <person name="Fuste M.C."/>
            <person name="Bosch E."/>
        </authorList>
    </citation>
    <scope>NUCLEOTIDE SEQUENCE [LARGE SCALE GENOMIC DNA]</scope>
    <source>
        <strain evidence="2 3">848</strain>
    </source>
</reference>
<evidence type="ECO:0000256" key="1">
    <source>
        <dbReference type="SAM" id="Phobius"/>
    </source>
</evidence>
<dbReference type="Proteomes" id="UP000013526">
    <property type="component" value="Unassembled WGS sequence"/>
</dbReference>
<gene>
    <name evidence="2" type="ORF">G113_04558</name>
</gene>
<dbReference type="AlphaFoldDB" id="R1F953"/>
<dbReference type="PATRIC" id="fig|1268236.3.peg.910"/>
<keyword evidence="1" id="KW-0812">Transmembrane</keyword>
<sequence>MCILLLNCAAQPLLKLAQLDQALSCQILASTDETGQSQESPQPSSCELKGKWLSAAQLAASELVFFVVALLIAVLAPLWRYSPPLPPPREGRAPKLRLHLQLCVLRE</sequence>
<keyword evidence="3" id="KW-1185">Reference proteome</keyword>
<organism evidence="2 3">
    <name type="scientific">Aeromonas molluscorum 848</name>
    <dbReference type="NCBI Taxonomy" id="1268236"/>
    <lineage>
        <taxon>Bacteria</taxon>
        <taxon>Pseudomonadati</taxon>
        <taxon>Pseudomonadota</taxon>
        <taxon>Gammaproteobacteria</taxon>
        <taxon>Aeromonadales</taxon>
        <taxon>Aeromonadaceae</taxon>
        <taxon>Aeromonas</taxon>
    </lineage>
</organism>
<proteinExistence type="predicted"/>
<evidence type="ECO:0000313" key="3">
    <source>
        <dbReference type="Proteomes" id="UP000013526"/>
    </source>
</evidence>
<comment type="caution">
    <text evidence="2">The sequence shown here is derived from an EMBL/GenBank/DDBJ whole genome shotgun (WGS) entry which is preliminary data.</text>
</comment>
<evidence type="ECO:0000313" key="2">
    <source>
        <dbReference type="EMBL" id="EOD56247.1"/>
    </source>
</evidence>
<accession>R1F953</accession>
<feature type="transmembrane region" description="Helical" evidence="1">
    <location>
        <begin position="58"/>
        <end position="79"/>
    </location>
</feature>